<gene>
    <name evidence="2" type="ORF">E2C01_091784</name>
</gene>
<feature type="region of interest" description="Disordered" evidence="1">
    <location>
        <begin position="1"/>
        <end position="58"/>
    </location>
</feature>
<dbReference type="Proteomes" id="UP000324222">
    <property type="component" value="Unassembled WGS sequence"/>
</dbReference>
<dbReference type="AlphaFoldDB" id="A0A5B7JIG1"/>
<comment type="caution">
    <text evidence="2">The sequence shown here is derived from an EMBL/GenBank/DDBJ whole genome shotgun (WGS) entry which is preliminary data.</text>
</comment>
<feature type="compositionally biased region" description="Basic residues" evidence="1">
    <location>
        <begin position="37"/>
        <end position="51"/>
    </location>
</feature>
<evidence type="ECO:0000313" key="3">
    <source>
        <dbReference type="Proteomes" id="UP000324222"/>
    </source>
</evidence>
<accession>A0A5B7JIG1</accession>
<proteinExistence type="predicted"/>
<keyword evidence="3" id="KW-1185">Reference proteome</keyword>
<reference evidence="2 3" key="1">
    <citation type="submission" date="2019-05" db="EMBL/GenBank/DDBJ databases">
        <title>Another draft genome of Portunus trituberculatus and its Hox gene families provides insights of decapod evolution.</title>
        <authorList>
            <person name="Jeong J.-H."/>
            <person name="Song I."/>
            <person name="Kim S."/>
            <person name="Choi T."/>
            <person name="Kim D."/>
            <person name="Ryu S."/>
            <person name="Kim W."/>
        </authorList>
    </citation>
    <scope>NUCLEOTIDE SEQUENCE [LARGE SCALE GENOMIC DNA]</scope>
    <source>
        <tissue evidence="2">Muscle</tissue>
    </source>
</reference>
<feature type="compositionally biased region" description="Basic and acidic residues" evidence="1">
    <location>
        <begin position="90"/>
        <end position="104"/>
    </location>
</feature>
<evidence type="ECO:0000313" key="2">
    <source>
        <dbReference type="EMBL" id="MPC96520.1"/>
    </source>
</evidence>
<name>A0A5B7JIG1_PORTR</name>
<feature type="compositionally biased region" description="Polar residues" evidence="1">
    <location>
        <begin position="22"/>
        <end position="36"/>
    </location>
</feature>
<dbReference type="EMBL" id="VSRR010106296">
    <property type="protein sequence ID" value="MPC96520.1"/>
    <property type="molecule type" value="Genomic_DNA"/>
</dbReference>
<feature type="region of interest" description="Disordered" evidence="1">
    <location>
        <begin position="71"/>
        <end position="104"/>
    </location>
</feature>
<organism evidence="2 3">
    <name type="scientific">Portunus trituberculatus</name>
    <name type="common">Swimming crab</name>
    <name type="synonym">Neptunus trituberculatus</name>
    <dbReference type="NCBI Taxonomy" id="210409"/>
    <lineage>
        <taxon>Eukaryota</taxon>
        <taxon>Metazoa</taxon>
        <taxon>Ecdysozoa</taxon>
        <taxon>Arthropoda</taxon>
        <taxon>Crustacea</taxon>
        <taxon>Multicrustacea</taxon>
        <taxon>Malacostraca</taxon>
        <taxon>Eumalacostraca</taxon>
        <taxon>Eucarida</taxon>
        <taxon>Decapoda</taxon>
        <taxon>Pleocyemata</taxon>
        <taxon>Brachyura</taxon>
        <taxon>Eubrachyura</taxon>
        <taxon>Portunoidea</taxon>
        <taxon>Portunidae</taxon>
        <taxon>Portuninae</taxon>
        <taxon>Portunus</taxon>
    </lineage>
</organism>
<feature type="compositionally biased region" description="Pro residues" evidence="1">
    <location>
        <begin position="1"/>
        <end position="11"/>
    </location>
</feature>
<evidence type="ECO:0000256" key="1">
    <source>
        <dbReference type="SAM" id="MobiDB-lite"/>
    </source>
</evidence>
<protein>
    <submittedName>
        <fullName evidence="2">Uncharacterized protein</fullName>
    </submittedName>
</protein>
<sequence length="104" mass="11678">MRRAPSCPPTRPVGGRSPLPPSMTSHTHTLHPNPSTRHTHITHTPQPHRHATYTPRTHTGVVRAVGGGWCGREEGVSRRSGRRPASRVRTARDKWRERNMTNSI</sequence>